<comment type="caution">
    <text evidence="1">The sequence shown here is derived from an EMBL/GenBank/DDBJ whole genome shotgun (WGS) entry which is preliminary data.</text>
</comment>
<name>A0A0B0MEE7_GOSAR</name>
<proteinExistence type="predicted"/>
<organism evidence="1 2">
    <name type="scientific">Gossypium arboreum</name>
    <name type="common">Tree cotton</name>
    <name type="synonym">Gossypium nanking</name>
    <dbReference type="NCBI Taxonomy" id="29729"/>
    <lineage>
        <taxon>Eukaryota</taxon>
        <taxon>Viridiplantae</taxon>
        <taxon>Streptophyta</taxon>
        <taxon>Embryophyta</taxon>
        <taxon>Tracheophyta</taxon>
        <taxon>Spermatophyta</taxon>
        <taxon>Magnoliopsida</taxon>
        <taxon>eudicotyledons</taxon>
        <taxon>Gunneridae</taxon>
        <taxon>Pentapetalae</taxon>
        <taxon>rosids</taxon>
        <taxon>malvids</taxon>
        <taxon>Malvales</taxon>
        <taxon>Malvaceae</taxon>
        <taxon>Malvoideae</taxon>
        <taxon>Gossypium</taxon>
    </lineage>
</organism>
<reference evidence="2" key="1">
    <citation type="submission" date="2014-09" db="EMBL/GenBank/DDBJ databases">
        <authorList>
            <person name="Mudge J."/>
            <person name="Ramaraj T."/>
            <person name="Lindquist I.E."/>
            <person name="Bharti A.K."/>
            <person name="Sundararajan A."/>
            <person name="Cameron C.T."/>
            <person name="Woodward J.E."/>
            <person name="May G.D."/>
            <person name="Brubaker C."/>
            <person name="Broadhvest J."/>
            <person name="Wilkins T.A."/>
        </authorList>
    </citation>
    <scope>NUCLEOTIDE SEQUENCE</scope>
    <source>
        <strain evidence="2">cv. AKA8401</strain>
    </source>
</reference>
<evidence type="ECO:0000313" key="2">
    <source>
        <dbReference type="Proteomes" id="UP000032142"/>
    </source>
</evidence>
<gene>
    <name evidence="1" type="ORF">F383_36892</name>
</gene>
<dbReference type="AlphaFoldDB" id="A0A0B0MEE7"/>
<protein>
    <submittedName>
        <fullName evidence="1">Uncharacterized protein</fullName>
    </submittedName>
</protein>
<evidence type="ECO:0000313" key="1">
    <source>
        <dbReference type="EMBL" id="KHF97270.1"/>
    </source>
</evidence>
<sequence>MAMEKLGRLLTWTRPVDTPMCLGYVKTVRYTSLIRRATPRDTRLCNMTVCRTQLRHTSVSLPM</sequence>
<dbReference type="Proteomes" id="UP000032142">
    <property type="component" value="Unassembled WGS sequence"/>
</dbReference>
<dbReference type="EMBL" id="JRRC01001486">
    <property type="protein sequence ID" value="KHF97270.1"/>
    <property type="molecule type" value="Genomic_DNA"/>
</dbReference>
<keyword evidence="2" id="KW-1185">Reference proteome</keyword>
<accession>A0A0B0MEE7</accession>